<dbReference type="AlphaFoldDB" id="A0A4R5AGH3"/>
<evidence type="ECO:0000313" key="3">
    <source>
        <dbReference type="Proteomes" id="UP000295217"/>
    </source>
</evidence>
<dbReference type="OrthoDB" id="4856858at2"/>
<dbReference type="EMBL" id="SMLB01000008">
    <property type="protein sequence ID" value="TDD70735.1"/>
    <property type="molecule type" value="Genomic_DNA"/>
</dbReference>
<dbReference type="GO" id="GO:0016747">
    <property type="term" value="F:acyltransferase activity, transferring groups other than amino-acyl groups"/>
    <property type="evidence" value="ECO:0007669"/>
    <property type="project" value="InterPro"/>
</dbReference>
<accession>A0A4R5AGH3</accession>
<evidence type="ECO:0000259" key="1">
    <source>
        <dbReference type="PROSITE" id="PS51186"/>
    </source>
</evidence>
<sequence>MTDWDPRRPADDTIVRQAYLATASWPVEIAKRAGRPWHDGEQWAGAWLGDHGTLTNPIVLVRPLEEPAKLIEELDRFFPAGVPFVVVSPWPTTDLAPFGLSLLGHFPLMARFPAPEREGRQTGVIVREVTGTDQLLAAERLFATAYPEPDLLPTLHDADSRTTVMKEPLRVWLAYLDDEPVAVAAAHIAAGVQLVLDVATLPEARGHGAGTAVSWAATRGEPDMPAVLGASDAGRPIYEGMGYLAITRWASWLRPGSPSGV</sequence>
<evidence type="ECO:0000313" key="2">
    <source>
        <dbReference type="EMBL" id="TDD70735.1"/>
    </source>
</evidence>
<dbReference type="RefSeq" id="WP_132102751.1">
    <property type="nucleotide sequence ID" value="NZ_SMLB01000008.1"/>
</dbReference>
<gene>
    <name evidence="2" type="ORF">E1262_08795</name>
</gene>
<reference evidence="2 3" key="1">
    <citation type="submission" date="2019-02" db="EMBL/GenBank/DDBJ databases">
        <title>Draft genome sequences of novel Actinobacteria.</title>
        <authorList>
            <person name="Sahin N."/>
            <person name="Ay H."/>
            <person name="Saygin H."/>
        </authorList>
    </citation>
    <scope>NUCLEOTIDE SEQUENCE [LARGE SCALE GENOMIC DNA]</scope>
    <source>
        <strain evidence="2 3">8K307</strain>
    </source>
</reference>
<comment type="caution">
    <text evidence="2">The sequence shown here is derived from an EMBL/GenBank/DDBJ whole genome shotgun (WGS) entry which is preliminary data.</text>
</comment>
<dbReference type="InterPro" id="IPR038740">
    <property type="entry name" value="BioF2-like_GNAT_dom"/>
</dbReference>
<dbReference type="Pfam" id="PF13480">
    <property type="entry name" value="Acetyltransf_6"/>
    <property type="match status" value="1"/>
</dbReference>
<feature type="domain" description="N-acetyltransferase" evidence="1">
    <location>
        <begin position="124"/>
        <end position="261"/>
    </location>
</feature>
<name>A0A4R5AGH3_9ACTN</name>
<dbReference type="SUPFAM" id="SSF55729">
    <property type="entry name" value="Acyl-CoA N-acyltransferases (Nat)"/>
    <property type="match status" value="1"/>
</dbReference>
<dbReference type="InterPro" id="IPR000182">
    <property type="entry name" value="GNAT_dom"/>
</dbReference>
<protein>
    <submittedName>
        <fullName evidence="2">GNAT family N-acetyltransferase</fullName>
    </submittedName>
</protein>
<keyword evidence="2" id="KW-0808">Transferase</keyword>
<dbReference type="Proteomes" id="UP000295217">
    <property type="component" value="Unassembled WGS sequence"/>
</dbReference>
<keyword evidence="3" id="KW-1185">Reference proteome</keyword>
<proteinExistence type="predicted"/>
<dbReference type="Gene3D" id="3.40.630.30">
    <property type="match status" value="1"/>
</dbReference>
<dbReference type="InterPro" id="IPR016181">
    <property type="entry name" value="Acyl_CoA_acyltransferase"/>
</dbReference>
<organism evidence="2 3">
    <name type="scientific">Jiangella aurantiaca</name>
    <dbReference type="NCBI Taxonomy" id="2530373"/>
    <lineage>
        <taxon>Bacteria</taxon>
        <taxon>Bacillati</taxon>
        <taxon>Actinomycetota</taxon>
        <taxon>Actinomycetes</taxon>
        <taxon>Jiangellales</taxon>
        <taxon>Jiangellaceae</taxon>
        <taxon>Jiangella</taxon>
    </lineage>
</organism>
<dbReference type="PROSITE" id="PS51186">
    <property type="entry name" value="GNAT"/>
    <property type="match status" value="1"/>
</dbReference>